<evidence type="ECO:0000256" key="1">
    <source>
        <dbReference type="SAM" id="MobiDB-lite"/>
    </source>
</evidence>
<feature type="compositionally biased region" description="Pro residues" evidence="1">
    <location>
        <begin position="1"/>
        <end position="11"/>
    </location>
</feature>
<accession>A0A0U1DSH7</accession>
<feature type="region of interest" description="Disordered" evidence="1">
    <location>
        <begin position="167"/>
        <end position="213"/>
    </location>
</feature>
<reference evidence="2 3" key="1">
    <citation type="submission" date="2015-03" db="EMBL/GenBank/DDBJ databases">
        <authorList>
            <person name="Murphy D."/>
        </authorList>
    </citation>
    <scope>NUCLEOTIDE SEQUENCE [LARGE SCALE GENOMIC DNA]</scope>
    <source>
        <strain evidence="2 3">D16</strain>
    </source>
</reference>
<sequence>MRRWRPSPPSPANRNPVRPSFSRPSDDPTLTKSRPAPTKSGKQSIDGAAGGLAPALVRDEREHHICPLHDSLSSASPVATSSDRKTRDRVVRTVPEEVPAVECEPIALPCMPDHQRAMWLTRLDFEESAPPPWVLVGGQMTALHLAENGRTEHRLYRELNDRRLWPSLRPRQHSNRRDGPEELDRQKHYPPTGSGRPGQAVGGRIGSDSALGI</sequence>
<proteinExistence type="predicted"/>
<protein>
    <submittedName>
        <fullName evidence="2">Uncharacterized protein</fullName>
    </submittedName>
</protein>
<feature type="region of interest" description="Disordered" evidence="1">
    <location>
        <begin position="1"/>
        <end position="63"/>
    </location>
</feature>
<dbReference type="EMBL" id="CTEF01000004">
    <property type="protein sequence ID" value="CQD21248.1"/>
    <property type="molecule type" value="Genomic_DNA"/>
</dbReference>
<name>A0A0U1DSH7_9MYCO</name>
<evidence type="ECO:0000313" key="2">
    <source>
        <dbReference type="EMBL" id="CQD21248.1"/>
    </source>
</evidence>
<organism evidence="2 3">
    <name type="scientific">Mycolicibacterium conceptionense</name>
    <dbReference type="NCBI Taxonomy" id="451644"/>
    <lineage>
        <taxon>Bacteria</taxon>
        <taxon>Bacillati</taxon>
        <taxon>Actinomycetota</taxon>
        <taxon>Actinomycetes</taxon>
        <taxon>Mycobacteriales</taxon>
        <taxon>Mycobacteriaceae</taxon>
        <taxon>Mycolicibacterium</taxon>
    </lineage>
</organism>
<feature type="region of interest" description="Disordered" evidence="1">
    <location>
        <begin position="70"/>
        <end position="89"/>
    </location>
</feature>
<evidence type="ECO:0000313" key="3">
    <source>
        <dbReference type="Proteomes" id="UP000182227"/>
    </source>
</evidence>
<feature type="compositionally biased region" description="Basic and acidic residues" evidence="1">
    <location>
        <begin position="175"/>
        <end position="187"/>
    </location>
</feature>
<dbReference type="Proteomes" id="UP000182227">
    <property type="component" value="Unassembled WGS sequence"/>
</dbReference>
<dbReference type="AlphaFoldDB" id="A0A0U1DSH7"/>
<gene>
    <name evidence="2" type="ORF">BN970_04942</name>
</gene>
<feature type="compositionally biased region" description="Low complexity" evidence="1">
    <location>
        <begin position="71"/>
        <end position="81"/>
    </location>
</feature>